<organism evidence="8 11">
    <name type="scientific">Micrococcus luteus</name>
    <name type="common">Micrococcus lysodeikticus</name>
    <dbReference type="NCBI Taxonomy" id="1270"/>
    <lineage>
        <taxon>Bacteria</taxon>
        <taxon>Bacillati</taxon>
        <taxon>Actinomycetota</taxon>
        <taxon>Actinomycetes</taxon>
        <taxon>Micrococcales</taxon>
        <taxon>Micrococcaceae</taxon>
        <taxon>Micrococcus</taxon>
    </lineage>
</organism>
<evidence type="ECO:0000313" key="11">
    <source>
        <dbReference type="Proteomes" id="UP000234847"/>
    </source>
</evidence>
<protein>
    <submittedName>
        <fullName evidence="9">Electron transfer flavoprotein alpha subunit apoprotein</fullName>
    </submittedName>
    <submittedName>
        <fullName evidence="8">Electron transfer flavoprotein subunit alpha/FixB family protein</fullName>
    </submittedName>
</protein>
<feature type="binding site" evidence="6">
    <location>
        <begin position="272"/>
        <end position="276"/>
    </location>
    <ligand>
        <name>FAD</name>
        <dbReference type="ChEBI" id="CHEBI:57692"/>
    </ligand>
</feature>
<accession>A0AAQ1MH59</accession>
<dbReference type="Gene3D" id="3.40.50.1220">
    <property type="entry name" value="TPP-binding domain"/>
    <property type="match status" value="1"/>
</dbReference>
<dbReference type="RefSeq" id="WP_063189078.1">
    <property type="nucleotide sequence ID" value="NZ_CBDRLR010000005.1"/>
</dbReference>
<dbReference type="InterPro" id="IPR014729">
    <property type="entry name" value="Rossmann-like_a/b/a_fold"/>
</dbReference>
<dbReference type="Proteomes" id="UP000234847">
    <property type="component" value="Unassembled WGS sequence"/>
</dbReference>
<proteinExistence type="inferred from homology"/>
<comment type="similarity">
    <text evidence="1">Belongs to the ETF alpha-subunit/FixB family.</text>
</comment>
<dbReference type="AlphaFoldDB" id="A0AAQ1MH59"/>
<sequence length="345" mass="34954">MSANVEETEMTTQTDAANSGQTVLVHAEIGADGALRPIVAELLGAAATVGVPEAVLVTGAEGRDAAVARLGEYGATRVHVLVADDAATTLGDAAVQALAAATARTAPVAVLLSGSPESRAVAGRLSVRARGPVCADAVGLRWADDEVIARHSVFGGDYLSESTGEGGPRIITVRPGAVADRAPAVEAPEVVELAAAELGPVTAGARVLEVNARTQNSARPPLRGAKTVVAGGRGVGSEEGFAIVEQLADELGAAVGASRAAVDSGYTAAERQVGQTGVIVSPNLYIALGISGAIQHLAGMKTAKTIVAIDKNEDAEIFEHADFGVVGDIFQVVPQVIEQLRTRRG</sequence>
<dbReference type="SUPFAM" id="SSF52467">
    <property type="entry name" value="DHS-like NAD/FAD-binding domain"/>
    <property type="match status" value="1"/>
</dbReference>
<evidence type="ECO:0000313" key="8">
    <source>
        <dbReference type="EMBL" id="PKZ82881.1"/>
    </source>
</evidence>
<keyword evidence="3" id="KW-0285">Flavoprotein</keyword>
<dbReference type="PANTHER" id="PTHR43153">
    <property type="entry name" value="ELECTRON TRANSFER FLAVOPROTEIN ALPHA"/>
    <property type="match status" value="1"/>
</dbReference>
<comment type="caution">
    <text evidence="8">The sequence shown here is derived from an EMBL/GenBank/DDBJ whole genome shotgun (WGS) entry which is preliminary data.</text>
</comment>
<dbReference type="FunFam" id="3.40.50.1220:FF:000001">
    <property type="entry name" value="Electron transfer flavoprotein, alpha subunit"/>
    <property type="match status" value="1"/>
</dbReference>
<dbReference type="EMBL" id="PKJT01000002">
    <property type="protein sequence ID" value="PKZ82881.1"/>
    <property type="molecule type" value="Genomic_DNA"/>
</dbReference>
<keyword evidence="4 6" id="KW-0274">FAD</keyword>
<dbReference type="InterPro" id="IPR014731">
    <property type="entry name" value="ETF_asu_C"/>
</dbReference>
<reference evidence="8 11" key="2">
    <citation type="submission" date="2017-12" db="EMBL/GenBank/DDBJ databases">
        <title>Phylogenetic diversity of female urinary microbiome.</title>
        <authorList>
            <person name="Thomas-White K."/>
            <person name="Wolfe A.J."/>
        </authorList>
    </citation>
    <scope>NUCLEOTIDE SEQUENCE [LARGE SCALE GENOMIC DNA]</scope>
    <source>
        <strain evidence="8 11">UMB0038</strain>
    </source>
</reference>
<feature type="binding site" evidence="6">
    <location>
        <begin position="258"/>
        <end position="259"/>
    </location>
    <ligand>
        <name>FAD</name>
        <dbReference type="ChEBI" id="CHEBI:57692"/>
    </ligand>
</feature>
<evidence type="ECO:0000259" key="7">
    <source>
        <dbReference type="SMART" id="SM00893"/>
    </source>
</evidence>
<name>A0AAQ1MH59_MICLU</name>
<dbReference type="SUPFAM" id="SSF52402">
    <property type="entry name" value="Adenine nucleotide alpha hydrolases-like"/>
    <property type="match status" value="1"/>
</dbReference>
<dbReference type="InterPro" id="IPR014730">
    <property type="entry name" value="ETF_a/b_N"/>
</dbReference>
<dbReference type="Proteomes" id="UP000184253">
    <property type="component" value="Unassembled WGS sequence"/>
</dbReference>
<dbReference type="Pfam" id="PF01012">
    <property type="entry name" value="ETF"/>
    <property type="match status" value="1"/>
</dbReference>
<reference evidence="9 10" key="1">
    <citation type="submission" date="2016-11" db="EMBL/GenBank/DDBJ databases">
        <authorList>
            <person name="Varghese N."/>
            <person name="Submissions S."/>
        </authorList>
    </citation>
    <scope>NUCLEOTIDE SEQUENCE [LARGE SCALE GENOMIC DNA]</scope>
    <source>
        <strain evidence="9 10">VTM4R57</strain>
    </source>
</reference>
<dbReference type="Pfam" id="PF00766">
    <property type="entry name" value="ETF_alpha"/>
    <property type="match status" value="1"/>
</dbReference>
<dbReference type="EMBL" id="FRCE01000003">
    <property type="protein sequence ID" value="SHL43145.1"/>
    <property type="molecule type" value="Genomic_DNA"/>
</dbReference>
<comment type="cofactor">
    <cofactor evidence="6">
        <name>FAD</name>
        <dbReference type="ChEBI" id="CHEBI:57692"/>
    </cofactor>
    <text evidence="6">Binds 1 FAD per dimer.</text>
</comment>
<dbReference type="SMART" id="SM00893">
    <property type="entry name" value="ETF"/>
    <property type="match status" value="1"/>
</dbReference>
<dbReference type="GO" id="GO:0033539">
    <property type="term" value="P:fatty acid beta-oxidation using acyl-CoA dehydrogenase"/>
    <property type="evidence" value="ECO:0007669"/>
    <property type="project" value="TreeGrafter"/>
</dbReference>
<gene>
    <name evidence="8" type="ORF">CYJ95_03010</name>
    <name evidence="9" type="ORF">SAMN04487849_10322</name>
</gene>
<evidence type="ECO:0000313" key="9">
    <source>
        <dbReference type="EMBL" id="SHL43145.1"/>
    </source>
</evidence>
<evidence type="ECO:0000256" key="6">
    <source>
        <dbReference type="PIRSR" id="PIRSR000089-1"/>
    </source>
</evidence>
<dbReference type="InterPro" id="IPR029035">
    <property type="entry name" value="DHS-like_NAD/FAD-binding_dom"/>
</dbReference>
<comment type="subunit">
    <text evidence="2">Heterodimer of an alpha and a beta subunit.</text>
</comment>
<comment type="function">
    <text evidence="5">The electron transfer flavoprotein serves as a specific electron acceptor for other dehydrogenases. It transfers the electrons to the main respiratory chain via ETF-ubiquinone oxidoreductase (ETF dehydrogenase).</text>
</comment>
<evidence type="ECO:0000256" key="5">
    <source>
        <dbReference type="ARBA" id="ARBA00025649"/>
    </source>
</evidence>
<feature type="binding site" evidence="6">
    <location>
        <begin position="289"/>
        <end position="296"/>
    </location>
    <ligand>
        <name>FAD</name>
        <dbReference type="ChEBI" id="CHEBI:57692"/>
    </ligand>
</feature>
<feature type="binding site" evidence="6">
    <location>
        <begin position="328"/>
        <end position="329"/>
    </location>
    <ligand>
        <name>FAD</name>
        <dbReference type="ChEBI" id="CHEBI:57692"/>
    </ligand>
</feature>
<evidence type="ECO:0000313" key="10">
    <source>
        <dbReference type="Proteomes" id="UP000184253"/>
    </source>
</evidence>
<dbReference type="Gene3D" id="3.40.50.620">
    <property type="entry name" value="HUPs"/>
    <property type="match status" value="1"/>
</dbReference>
<feature type="domain" description="Electron transfer flavoprotein alpha/beta-subunit N-terminal" evidence="7">
    <location>
        <begin position="23"/>
        <end position="210"/>
    </location>
</feature>
<feature type="binding site" evidence="6">
    <location>
        <position position="233"/>
    </location>
    <ligand>
        <name>FAD</name>
        <dbReference type="ChEBI" id="CHEBI:57692"/>
    </ligand>
</feature>
<dbReference type="GO" id="GO:0050660">
    <property type="term" value="F:flavin adenine dinucleotide binding"/>
    <property type="evidence" value="ECO:0007669"/>
    <property type="project" value="InterPro"/>
</dbReference>
<dbReference type="GO" id="GO:0009055">
    <property type="term" value="F:electron transfer activity"/>
    <property type="evidence" value="ECO:0007669"/>
    <property type="project" value="InterPro"/>
</dbReference>
<dbReference type="InterPro" id="IPR001308">
    <property type="entry name" value="ETF_a/FixB"/>
</dbReference>
<evidence type="ECO:0000256" key="2">
    <source>
        <dbReference type="ARBA" id="ARBA00011355"/>
    </source>
</evidence>
<evidence type="ECO:0000256" key="1">
    <source>
        <dbReference type="ARBA" id="ARBA00005817"/>
    </source>
</evidence>
<dbReference type="PANTHER" id="PTHR43153:SF1">
    <property type="entry name" value="ELECTRON TRANSFER FLAVOPROTEIN SUBUNIT ALPHA, MITOCHONDRIAL"/>
    <property type="match status" value="1"/>
</dbReference>
<evidence type="ECO:0000256" key="4">
    <source>
        <dbReference type="ARBA" id="ARBA00022827"/>
    </source>
</evidence>
<evidence type="ECO:0000256" key="3">
    <source>
        <dbReference type="ARBA" id="ARBA00022630"/>
    </source>
</evidence>
<dbReference type="PIRSF" id="PIRSF000089">
    <property type="entry name" value="Electra_flavoP_a"/>
    <property type="match status" value="1"/>
</dbReference>